<dbReference type="AlphaFoldDB" id="A0A9D1P9A9"/>
<keyword evidence="1 3" id="KW-0436">Ligase</keyword>
<dbReference type="Pfam" id="PF08279">
    <property type="entry name" value="HTH_11"/>
    <property type="match status" value="1"/>
</dbReference>
<dbReference type="InterPro" id="IPR004408">
    <property type="entry name" value="Biotin_CoA_COase_ligase"/>
</dbReference>
<dbReference type="GO" id="GO:0005524">
    <property type="term" value="F:ATP binding"/>
    <property type="evidence" value="ECO:0007669"/>
    <property type="project" value="UniProtKB-UniRule"/>
</dbReference>
<dbReference type="InterPro" id="IPR004143">
    <property type="entry name" value="BPL_LPL_catalytic"/>
</dbReference>
<comment type="caution">
    <text evidence="5">The sequence shown here is derived from an EMBL/GenBank/DDBJ whole genome shotgun (WGS) entry which is preliminary data.</text>
</comment>
<evidence type="ECO:0000313" key="6">
    <source>
        <dbReference type="Proteomes" id="UP000886884"/>
    </source>
</evidence>
<keyword evidence="3" id="KW-0067">ATP-binding</keyword>
<dbReference type="InterPro" id="IPR030855">
    <property type="entry name" value="Bifunct_BirA"/>
</dbReference>
<protein>
    <recommendedName>
        <fullName evidence="3">Bifunctional ligase/repressor BirA</fullName>
    </recommendedName>
    <alternativeName>
        <fullName evidence="3">Biotin--[acetyl-CoA-carboxylase] ligase</fullName>
        <ecNumber evidence="3">6.3.4.15</ecNumber>
    </alternativeName>
    <alternativeName>
        <fullName evidence="3">Biotin--protein ligase</fullName>
    </alternativeName>
    <alternativeName>
        <fullName evidence="3">Biotin-[acetyl-CoA carboxylase] synthetase</fullName>
    </alternativeName>
</protein>
<dbReference type="EMBL" id="DVOT01000213">
    <property type="protein sequence ID" value="HIV28642.1"/>
    <property type="molecule type" value="Genomic_DNA"/>
</dbReference>
<evidence type="ECO:0000313" key="5">
    <source>
        <dbReference type="EMBL" id="HIV28642.1"/>
    </source>
</evidence>
<dbReference type="GO" id="GO:0004077">
    <property type="term" value="F:biotin--[biotin carboxyl-carrier protein] ligase activity"/>
    <property type="evidence" value="ECO:0007669"/>
    <property type="project" value="UniProtKB-UniRule"/>
</dbReference>
<dbReference type="InterPro" id="IPR036390">
    <property type="entry name" value="WH_DNA-bd_sf"/>
</dbReference>
<name>A0A9D1P9A9_9FIRM</name>
<dbReference type="GO" id="GO:0009249">
    <property type="term" value="P:protein lipoylation"/>
    <property type="evidence" value="ECO:0007669"/>
    <property type="project" value="UniProtKB-ARBA"/>
</dbReference>
<dbReference type="Gene3D" id="2.30.30.100">
    <property type="match status" value="1"/>
</dbReference>
<reference evidence="5" key="2">
    <citation type="journal article" date="2021" name="PeerJ">
        <title>Extensive microbial diversity within the chicken gut microbiome revealed by metagenomics and culture.</title>
        <authorList>
            <person name="Gilroy R."/>
            <person name="Ravi A."/>
            <person name="Getino M."/>
            <person name="Pursley I."/>
            <person name="Horton D.L."/>
            <person name="Alikhan N.F."/>
            <person name="Baker D."/>
            <person name="Gharbi K."/>
            <person name="Hall N."/>
            <person name="Watson M."/>
            <person name="Adriaenssens E.M."/>
            <person name="Foster-Nyarko E."/>
            <person name="Jarju S."/>
            <person name="Secka A."/>
            <person name="Antonio M."/>
            <person name="Oren A."/>
            <person name="Chaudhuri R.R."/>
            <person name="La Ragione R."/>
            <person name="Hildebrand F."/>
            <person name="Pallen M.J."/>
        </authorList>
    </citation>
    <scope>NUCLEOTIDE SEQUENCE</scope>
    <source>
        <strain evidence="5">CHK183-6373</strain>
    </source>
</reference>
<organism evidence="5 6">
    <name type="scientific">Candidatus Ornithocaccomicrobium faecavium</name>
    <dbReference type="NCBI Taxonomy" id="2840890"/>
    <lineage>
        <taxon>Bacteria</taxon>
        <taxon>Bacillati</taxon>
        <taxon>Bacillota</taxon>
        <taxon>Clostridia</taxon>
        <taxon>Candidatus Ornithocaccomicrobium</taxon>
    </lineage>
</organism>
<keyword evidence="3" id="KW-0805">Transcription regulation</keyword>
<dbReference type="GO" id="GO:0006355">
    <property type="term" value="P:regulation of DNA-templated transcription"/>
    <property type="evidence" value="ECO:0007669"/>
    <property type="project" value="UniProtKB-UniRule"/>
</dbReference>
<keyword evidence="3" id="KW-0238">DNA-binding</keyword>
<dbReference type="SUPFAM" id="SSF55681">
    <property type="entry name" value="Class II aaRS and biotin synthetases"/>
    <property type="match status" value="1"/>
</dbReference>
<dbReference type="InterPro" id="IPR045864">
    <property type="entry name" value="aa-tRNA-synth_II/BPL/LPL"/>
</dbReference>
<keyword evidence="3" id="KW-0678">Repressor</keyword>
<dbReference type="Gene3D" id="1.10.10.10">
    <property type="entry name" value="Winged helix-like DNA-binding domain superfamily/Winged helix DNA-binding domain"/>
    <property type="match status" value="1"/>
</dbReference>
<gene>
    <name evidence="3" type="primary">birA</name>
    <name evidence="5" type="ORF">IAA64_11760</name>
</gene>
<feature type="DNA-binding region" description="H-T-H motif" evidence="3">
    <location>
        <begin position="21"/>
        <end position="40"/>
    </location>
</feature>
<dbReference type="InterPro" id="IPR036388">
    <property type="entry name" value="WH-like_DNA-bd_sf"/>
</dbReference>
<reference evidence="5" key="1">
    <citation type="submission" date="2020-10" db="EMBL/GenBank/DDBJ databases">
        <authorList>
            <person name="Gilroy R."/>
        </authorList>
    </citation>
    <scope>NUCLEOTIDE SEQUENCE</scope>
    <source>
        <strain evidence="5">CHK183-6373</strain>
    </source>
</reference>
<comment type="similarity">
    <text evidence="3">Belongs to the biotin--protein ligase family.</text>
</comment>
<dbReference type="HAMAP" id="MF_00978">
    <property type="entry name" value="Bifunct_BirA"/>
    <property type="match status" value="1"/>
</dbReference>
<keyword evidence="3" id="KW-0547">Nucleotide-binding</keyword>
<proteinExistence type="inferred from homology"/>
<feature type="binding site" evidence="3">
    <location>
        <begin position="120"/>
        <end position="122"/>
    </location>
    <ligand>
        <name>biotin</name>
        <dbReference type="ChEBI" id="CHEBI:57586"/>
    </ligand>
</feature>
<dbReference type="Pfam" id="PF02237">
    <property type="entry name" value="BPL_C"/>
    <property type="match status" value="1"/>
</dbReference>
<dbReference type="InterPro" id="IPR003142">
    <property type="entry name" value="BPL_C"/>
</dbReference>
<sequence>MRTKEILLSLLKAGNGAYISGEELAQRLSLSRASVWKAVSALRKDGYEIDAATNKGYRLSPQNDVLSTQGVRNYLSPALQGMAIEVLPVASSTNTILRQRALGAARSENVLIAASQTEGRGRRGRSFFSPADTGVYMSLLLQPEHYTAGQAEKLTAMAALAACEAIEAVSQKSAAIKWVNDIYIAGKKVCGILTEASFDLESGLVDSIVLGIGFNAYLPREGFPPGIAHTAGAIFEAAQPDGKNRLAAAFLNHFWDAYSQGTPSDFAARYRRRNLAIGREVQVLSPMGAKTAFALDVDDDCHLLVRYQDGSTAQLASGEISLQL</sequence>
<dbReference type="InterPro" id="IPR013196">
    <property type="entry name" value="HTH_11"/>
</dbReference>
<dbReference type="PANTHER" id="PTHR12835">
    <property type="entry name" value="BIOTIN PROTEIN LIGASE"/>
    <property type="match status" value="1"/>
</dbReference>
<dbReference type="GO" id="GO:0005737">
    <property type="term" value="C:cytoplasm"/>
    <property type="evidence" value="ECO:0007669"/>
    <property type="project" value="TreeGrafter"/>
</dbReference>
<feature type="domain" description="BPL/LPL catalytic" evidence="4">
    <location>
        <begin position="69"/>
        <end position="262"/>
    </location>
</feature>
<evidence type="ECO:0000256" key="1">
    <source>
        <dbReference type="ARBA" id="ARBA00022598"/>
    </source>
</evidence>
<evidence type="ECO:0000256" key="3">
    <source>
        <dbReference type="HAMAP-Rule" id="MF_00978"/>
    </source>
</evidence>
<accession>A0A9D1P9A9</accession>
<dbReference type="SUPFAM" id="SSF46785">
    <property type="entry name" value="Winged helix' DNA-binding domain"/>
    <property type="match status" value="1"/>
</dbReference>
<keyword evidence="3" id="KW-0804">Transcription</keyword>
<dbReference type="GO" id="GO:0016740">
    <property type="term" value="F:transferase activity"/>
    <property type="evidence" value="ECO:0007669"/>
    <property type="project" value="UniProtKB-ARBA"/>
</dbReference>
<dbReference type="NCBIfam" id="TIGR00121">
    <property type="entry name" value="birA_ligase"/>
    <property type="match status" value="1"/>
</dbReference>
<feature type="binding site" evidence="3">
    <location>
        <begin position="92"/>
        <end position="94"/>
    </location>
    <ligand>
        <name>biotin</name>
        <dbReference type="ChEBI" id="CHEBI:57586"/>
    </ligand>
</feature>
<dbReference type="PANTHER" id="PTHR12835:SF5">
    <property type="entry name" value="BIOTIN--PROTEIN LIGASE"/>
    <property type="match status" value="1"/>
</dbReference>
<comment type="function">
    <text evidence="3">Acts both as a biotin--[acetyl-CoA-carboxylase] ligase and a repressor.</text>
</comment>
<comment type="catalytic activity">
    <reaction evidence="3">
        <text>biotin + L-lysyl-[protein] + ATP = N(6)-biotinyl-L-lysyl-[protein] + AMP + diphosphate + H(+)</text>
        <dbReference type="Rhea" id="RHEA:11756"/>
        <dbReference type="Rhea" id="RHEA-COMP:9752"/>
        <dbReference type="Rhea" id="RHEA-COMP:10505"/>
        <dbReference type="ChEBI" id="CHEBI:15378"/>
        <dbReference type="ChEBI" id="CHEBI:29969"/>
        <dbReference type="ChEBI" id="CHEBI:30616"/>
        <dbReference type="ChEBI" id="CHEBI:33019"/>
        <dbReference type="ChEBI" id="CHEBI:57586"/>
        <dbReference type="ChEBI" id="CHEBI:83144"/>
        <dbReference type="ChEBI" id="CHEBI:456215"/>
        <dbReference type="EC" id="6.3.4.15"/>
    </reaction>
</comment>
<dbReference type="CDD" id="cd16442">
    <property type="entry name" value="BPL"/>
    <property type="match status" value="1"/>
</dbReference>
<feature type="binding site" evidence="3">
    <location>
        <position position="116"/>
    </location>
    <ligand>
        <name>biotin</name>
        <dbReference type="ChEBI" id="CHEBI:57586"/>
    </ligand>
</feature>
<dbReference type="Pfam" id="PF03099">
    <property type="entry name" value="BPL_LplA_LipB"/>
    <property type="match status" value="1"/>
</dbReference>
<dbReference type="PROSITE" id="PS51733">
    <property type="entry name" value="BPL_LPL_CATALYTIC"/>
    <property type="match status" value="1"/>
</dbReference>
<dbReference type="Gene3D" id="3.30.930.10">
    <property type="entry name" value="Bira Bifunctional Protein, Domain 2"/>
    <property type="match status" value="1"/>
</dbReference>
<dbReference type="GO" id="GO:0003677">
    <property type="term" value="F:DNA binding"/>
    <property type="evidence" value="ECO:0007669"/>
    <property type="project" value="UniProtKB-UniRule"/>
</dbReference>
<dbReference type="EC" id="6.3.4.15" evidence="3"/>
<keyword evidence="2 3" id="KW-0092">Biotin</keyword>
<evidence type="ECO:0000256" key="2">
    <source>
        <dbReference type="ARBA" id="ARBA00023267"/>
    </source>
</evidence>
<evidence type="ECO:0000259" key="4">
    <source>
        <dbReference type="PROSITE" id="PS51733"/>
    </source>
</evidence>
<dbReference type="Proteomes" id="UP000886884">
    <property type="component" value="Unassembled WGS sequence"/>
</dbReference>
<feature type="binding site" evidence="3">
    <location>
        <position position="188"/>
    </location>
    <ligand>
        <name>biotin</name>
        <dbReference type="ChEBI" id="CHEBI:57586"/>
    </ligand>
</feature>